<dbReference type="GO" id="GO:0046975">
    <property type="term" value="F:histone H3K36 methyltransferase activity"/>
    <property type="evidence" value="ECO:0007669"/>
    <property type="project" value="TreeGrafter"/>
</dbReference>
<dbReference type="GO" id="GO:0035861">
    <property type="term" value="C:site of double-strand break"/>
    <property type="evidence" value="ECO:0007669"/>
    <property type="project" value="TreeGrafter"/>
</dbReference>
<dbReference type="GO" id="GO:0003697">
    <property type="term" value="F:single-stranded DNA binding"/>
    <property type="evidence" value="ECO:0007669"/>
    <property type="project" value="TreeGrafter"/>
</dbReference>
<dbReference type="Proteomes" id="UP000515154">
    <property type="component" value="Linkage group LG1"/>
</dbReference>
<dbReference type="GO" id="GO:0005634">
    <property type="term" value="C:nucleus"/>
    <property type="evidence" value="ECO:0007669"/>
    <property type="project" value="TreeGrafter"/>
</dbReference>
<dbReference type="PANTHER" id="PTHR46060">
    <property type="entry name" value="MARINER MOS1 TRANSPOSASE-LIKE PROTEIN"/>
    <property type="match status" value="1"/>
</dbReference>
<dbReference type="GO" id="GO:0044774">
    <property type="term" value="P:mitotic DNA integrity checkpoint signaling"/>
    <property type="evidence" value="ECO:0007669"/>
    <property type="project" value="TreeGrafter"/>
</dbReference>
<proteinExistence type="predicted"/>
<dbReference type="RefSeq" id="XP_029640787.1">
    <property type="nucleotide sequence ID" value="XM_029784927.1"/>
</dbReference>
<dbReference type="GO" id="GO:0000014">
    <property type="term" value="F:single-stranded DNA endodeoxyribonuclease activity"/>
    <property type="evidence" value="ECO:0007669"/>
    <property type="project" value="TreeGrafter"/>
</dbReference>
<protein>
    <submittedName>
        <fullName evidence="3">Uncharacterized protein LOC115215663</fullName>
    </submittedName>
</protein>
<reference evidence="3" key="1">
    <citation type="submission" date="2025-08" db="UniProtKB">
        <authorList>
            <consortium name="RefSeq"/>
        </authorList>
    </citation>
    <scope>IDENTIFICATION</scope>
</reference>
<dbReference type="InterPro" id="IPR052709">
    <property type="entry name" value="Transposase-MT_Hybrid"/>
</dbReference>
<accession>A0A6P7SR61</accession>
<gene>
    <name evidence="3" type="primary">LOC115215663</name>
</gene>
<keyword evidence="2" id="KW-1185">Reference proteome</keyword>
<dbReference type="GO" id="GO:0003690">
    <property type="term" value="F:double-stranded DNA binding"/>
    <property type="evidence" value="ECO:0007669"/>
    <property type="project" value="TreeGrafter"/>
</dbReference>
<dbReference type="GO" id="GO:0006303">
    <property type="term" value="P:double-strand break repair via nonhomologous end joining"/>
    <property type="evidence" value="ECO:0007669"/>
    <property type="project" value="TreeGrafter"/>
</dbReference>
<dbReference type="InterPro" id="IPR041426">
    <property type="entry name" value="Mos1_HTH"/>
</dbReference>
<name>A0A6P7SR61_9MOLL</name>
<evidence type="ECO:0000259" key="1">
    <source>
        <dbReference type="Pfam" id="PF17906"/>
    </source>
</evidence>
<dbReference type="Pfam" id="PF17906">
    <property type="entry name" value="HTH_48"/>
    <property type="match status" value="1"/>
</dbReference>
<dbReference type="GO" id="GO:0042800">
    <property type="term" value="F:histone H3K4 methyltransferase activity"/>
    <property type="evidence" value="ECO:0007669"/>
    <property type="project" value="TreeGrafter"/>
</dbReference>
<dbReference type="GO" id="GO:0000729">
    <property type="term" value="P:DNA double-strand break processing"/>
    <property type="evidence" value="ECO:0007669"/>
    <property type="project" value="TreeGrafter"/>
</dbReference>
<evidence type="ECO:0000313" key="2">
    <source>
        <dbReference type="Proteomes" id="UP000515154"/>
    </source>
</evidence>
<evidence type="ECO:0000313" key="3">
    <source>
        <dbReference type="RefSeq" id="XP_029640787.1"/>
    </source>
</evidence>
<dbReference type="GO" id="GO:0044547">
    <property type="term" value="F:DNA topoisomerase binding"/>
    <property type="evidence" value="ECO:0007669"/>
    <property type="project" value="TreeGrafter"/>
</dbReference>
<sequence>MGLSKSDIRAIVLFNFKIRCKVDETARDINEMFWEEMTSGWSPRKGFERFRCGIMSLEDRDSSGRPSVINDGQLKTLFEKVSGKATRELVKELQVSQKTVCKTVRTPCSTNGYHMIRMKIRKSANMKFVHQFFSVSRRSISRKYCNLR</sequence>
<dbReference type="GO" id="GO:0015074">
    <property type="term" value="P:DNA integration"/>
    <property type="evidence" value="ECO:0007669"/>
    <property type="project" value="TreeGrafter"/>
</dbReference>
<dbReference type="PANTHER" id="PTHR46060:SF2">
    <property type="entry name" value="HISTONE-LYSINE N-METHYLTRANSFERASE SETMAR"/>
    <property type="match status" value="1"/>
</dbReference>
<dbReference type="Gene3D" id="1.10.10.1450">
    <property type="match status" value="1"/>
</dbReference>
<dbReference type="KEGG" id="osn:115215663"/>
<dbReference type="AlphaFoldDB" id="A0A6P7SR61"/>
<organism evidence="2 3">
    <name type="scientific">Octopus sinensis</name>
    <name type="common">East Asian common octopus</name>
    <dbReference type="NCBI Taxonomy" id="2607531"/>
    <lineage>
        <taxon>Eukaryota</taxon>
        <taxon>Metazoa</taxon>
        <taxon>Spiralia</taxon>
        <taxon>Lophotrochozoa</taxon>
        <taxon>Mollusca</taxon>
        <taxon>Cephalopoda</taxon>
        <taxon>Coleoidea</taxon>
        <taxon>Octopodiformes</taxon>
        <taxon>Octopoda</taxon>
        <taxon>Incirrata</taxon>
        <taxon>Octopodidae</taxon>
        <taxon>Octopus</taxon>
    </lineage>
</organism>
<dbReference type="GO" id="GO:0031297">
    <property type="term" value="P:replication fork processing"/>
    <property type="evidence" value="ECO:0007669"/>
    <property type="project" value="TreeGrafter"/>
</dbReference>
<dbReference type="GO" id="GO:0000793">
    <property type="term" value="C:condensed chromosome"/>
    <property type="evidence" value="ECO:0007669"/>
    <property type="project" value="TreeGrafter"/>
</dbReference>
<feature type="domain" description="Mos1 transposase HTH" evidence="1">
    <location>
        <begin position="5"/>
        <end position="53"/>
    </location>
</feature>